<organism evidence="1 2">
    <name type="scientific">Mycobacterium pseudokansasii</name>
    <dbReference type="NCBI Taxonomy" id="2341080"/>
    <lineage>
        <taxon>Bacteria</taxon>
        <taxon>Bacillati</taxon>
        <taxon>Actinomycetota</taxon>
        <taxon>Actinomycetes</taxon>
        <taxon>Mycobacteriales</taxon>
        <taxon>Mycobacteriaceae</taxon>
        <taxon>Mycobacterium</taxon>
    </lineage>
</organism>
<dbReference type="EMBL" id="UPHU01000001">
    <property type="protein sequence ID" value="VBA46785.1"/>
    <property type="molecule type" value="Genomic_DNA"/>
</dbReference>
<gene>
    <name evidence="1" type="ORF">LAUMK142_00478</name>
</gene>
<accession>A0A498QHE9</accession>
<keyword evidence="2" id="KW-1185">Reference proteome</keyword>
<name>A0A498QHE9_9MYCO</name>
<proteinExistence type="predicted"/>
<evidence type="ECO:0000313" key="2">
    <source>
        <dbReference type="Proteomes" id="UP000268285"/>
    </source>
</evidence>
<dbReference type="Proteomes" id="UP000268285">
    <property type="component" value="Unassembled WGS sequence"/>
</dbReference>
<sequence length="53" mass="5568">MPIELVRVIRVVNGDGGLRDELAYLFGNLRAATSCVCAISVTGVCGSIRSGRT</sequence>
<dbReference type="AlphaFoldDB" id="A0A498QHE9"/>
<dbReference type="RefSeq" id="WP_167480118.1">
    <property type="nucleotide sequence ID" value="NZ_JAIENV010000137.1"/>
</dbReference>
<protein>
    <submittedName>
        <fullName evidence="1">Uncharacterized protein</fullName>
    </submittedName>
</protein>
<reference evidence="1 2" key="1">
    <citation type="submission" date="2018-09" db="EMBL/GenBank/DDBJ databases">
        <authorList>
            <person name="Tagini F."/>
        </authorList>
    </citation>
    <scope>NUCLEOTIDE SEQUENCE [LARGE SCALE GENOMIC DNA]</scope>
    <source>
        <strain evidence="1 2">MK142</strain>
    </source>
</reference>
<evidence type="ECO:0000313" key="1">
    <source>
        <dbReference type="EMBL" id="VBA46785.1"/>
    </source>
</evidence>